<feature type="region of interest" description="Disordered" evidence="1">
    <location>
        <begin position="1"/>
        <end position="22"/>
    </location>
</feature>
<evidence type="ECO:0000313" key="3">
    <source>
        <dbReference type="Proteomes" id="UP001189429"/>
    </source>
</evidence>
<name>A0ABN9PXE5_9DINO</name>
<organism evidence="2 3">
    <name type="scientific">Prorocentrum cordatum</name>
    <dbReference type="NCBI Taxonomy" id="2364126"/>
    <lineage>
        <taxon>Eukaryota</taxon>
        <taxon>Sar</taxon>
        <taxon>Alveolata</taxon>
        <taxon>Dinophyceae</taxon>
        <taxon>Prorocentrales</taxon>
        <taxon>Prorocentraceae</taxon>
        <taxon>Prorocentrum</taxon>
    </lineage>
</organism>
<evidence type="ECO:0008006" key="4">
    <source>
        <dbReference type="Google" id="ProtNLM"/>
    </source>
</evidence>
<evidence type="ECO:0000313" key="2">
    <source>
        <dbReference type="EMBL" id="CAK0795394.1"/>
    </source>
</evidence>
<sequence>MAGGTWSWNTNEGSRRDPAGSENWKCAQPECGCGKNRSWFTWCKHCRRPGYEVVGGKLGDHPCEAGGGRKNRQRGGGGGMALALMGGAGMPPDITIEEIDAVLAMATKFGDEGAKSQHQVWRKQKLDATKVPVEKPLERQANEAPQQFRILEKRLNR</sequence>
<comment type="caution">
    <text evidence="2">The sequence shown here is derived from an EMBL/GenBank/DDBJ whole genome shotgun (WGS) entry which is preliminary data.</text>
</comment>
<feature type="region of interest" description="Disordered" evidence="1">
    <location>
        <begin position="136"/>
        <end position="157"/>
    </location>
</feature>
<feature type="compositionally biased region" description="Polar residues" evidence="1">
    <location>
        <begin position="1"/>
        <end position="12"/>
    </location>
</feature>
<evidence type="ECO:0000256" key="1">
    <source>
        <dbReference type="SAM" id="MobiDB-lite"/>
    </source>
</evidence>
<dbReference type="EMBL" id="CAUYUJ010001331">
    <property type="protein sequence ID" value="CAK0795394.1"/>
    <property type="molecule type" value="Genomic_DNA"/>
</dbReference>
<keyword evidence="3" id="KW-1185">Reference proteome</keyword>
<gene>
    <name evidence="2" type="ORF">PCOR1329_LOCUS5078</name>
</gene>
<accession>A0ABN9PXE5</accession>
<proteinExistence type="predicted"/>
<dbReference type="Proteomes" id="UP001189429">
    <property type="component" value="Unassembled WGS sequence"/>
</dbReference>
<protein>
    <recommendedName>
        <fullName evidence="4">RanBP2-type domain-containing protein</fullName>
    </recommendedName>
</protein>
<reference evidence="2" key="1">
    <citation type="submission" date="2023-10" db="EMBL/GenBank/DDBJ databases">
        <authorList>
            <person name="Chen Y."/>
            <person name="Shah S."/>
            <person name="Dougan E. K."/>
            <person name="Thang M."/>
            <person name="Chan C."/>
        </authorList>
    </citation>
    <scope>NUCLEOTIDE SEQUENCE [LARGE SCALE GENOMIC DNA]</scope>
</reference>